<reference evidence="2" key="1">
    <citation type="submission" date="2024-06" db="EMBL/GenBank/DDBJ databases">
        <authorList>
            <person name="Fan A."/>
            <person name="Zhang F.Y."/>
            <person name="Zhang L."/>
        </authorList>
    </citation>
    <scope>NUCLEOTIDE SEQUENCE</scope>
    <source>
        <strain evidence="2">Y61</strain>
    </source>
</reference>
<dbReference type="AlphaFoldDB" id="A0AAU8IFT1"/>
<dbReference type="InterPro" id="IPR008794">
    <property type="entry name" value="Pro_racemase_fam"/>
</dbReference>
<dbReference type="Pfam" id="PF05544">
    <property type="entry name" value="Pro_racemase"/>
    <property type="match status" value="1"/>
</dbReference>
<dbReference type="Gene3D" id="3.10.310.10">
    <property type="entry name" value="Diaminopimelate Epimerase, Chain A, domain 1"/>
    <property type="match status" value="2"/>
</dbReference>
<proteinExistence type="inferred from homology"/>
<dbReference type="SFLD" id="SFLDS00028">
    <property type="entry name" value="Proline_Racemase"/>
    <property type="match status" value="1"/>
</dbReference>
<dbReference type="PIRSF" id="PIRSF029792">
    <property type="entry name" value="Pro_racemase"/>
    <property type="match status" value="1"/>
</dbReference>
<evidence type="ECO:0000313" key="2">
    <source>
        <dbReference type="EMBL" id="XCJ17124.1"/>
    </source>
</evidence>
<dbReference type="PANTHER" id="PTHR33442">
    <property type="entry name" value="TRANS-3-HYDROXY-L-PROLINE DEHYDRATASE"/>
    <property type="match status" value="1"/>
</dbReference>
<name>A0AAU8IFT1_9BACL</name>
<dbReference type="RefSeq" id="WP_353948429.1">
    <property type="nucleotide sequence ID" value="NZ_CP159510.1"/>
</dbReference>
<accession>A0AAU8IFT1</accession>
<dbReference type="FunFam" id="3.10.310.10:FF:000005">
    <property type="entry name" value="Proline racemase"/>
    <property type="match status" value="1"/>
</dbReference>
<sequence length="342" mass="37748">MLYRKSLFAIDSHTMGEPTRIILEGFPKVDGETMMEKKNYLKKYYDHLRCAVINEPRGHKDMFGAVLLMPTRREADLGVVFLDGGGYLNMCGHGSMGVATVAVDRGLVPVTEPFTYVTLEAPAGLIHTKVKVENGRAKEVSIINVPAFLYRSDVDIHVPKLGKIQLDIAFGGNFFALVDAEKMGISLVRDDLNKLLEEGIAIRNAVNRQVKIRHPLLPDIHSVDLVEFYGPAQSADATMRNVVVFGEKQVDRSPCGTGTSAKIAQLFAKGKLKIGEYLVNESITGTRFKGCALKETTVKDYPAVIPEITGRAYVTGENRLLFDDQDPFEYGLTSIVGREVHS</sequence>
<comment type="similarity">
    <text evidence="1">Belongs to the proline racemase family.</text>
</comment>
<dbReference type="SUPFAM" id="SSF54506">
    <property type="entry name" value="Diaminopimelate epimerase-like"/>
    <property type="match status" value="1"/>
</dbReference>
<protein>
    <submittedName>
        <fullName evidence="2">Proline racemase family protein</fullName>
    </submittedName>
</protein>
<gene>
    <name evidence="2" type="ORF">ABNN70_00775</name>
</gene>
<evidence type="ECO:0000256" key="1">
    <source>
        <dbReference type="ARBA" id="ARBA00007529"/>
    </source>
</evidence>
<dbReference type="EMBL" id="CP159510">
    <property type="protein sequence ID" value="XCJ17124.1"/>
    <property type="molecule type" value="Genomic_DNA"/>
</dbReference>
<dbReference type="PANTHER" id="PTHR33442:SF5">
    <property type="entry name" value="BIFUNCTIONAL TRANS-3-HYDROXY-L-PROLINE DEHYDRATASE_2-EPIMERASE"/>
    <property type="match status" value="1"/>
</dbReference>
<organism evidence="2">
    <name type="scientific">Sporolactobacillus sp. Y61</name>
    <dbReference type="NCBI Taxonomy" id="3160863"/>
    <lineage>
        <taxon>Bacteria</taxon>
        <taxon>Bacillati</taxon>
        <taxon>Bacillota</taxon>
        <taxon>Bacilli</taxon>
        <taxon>Bacillales</taxon>
        <taxon>Sporolactobacillaceae</taxon>
        <taxon>Sporolactobacillus</taxon>
    </lineage>
</organism>
<dbReference type="GO" id="GO:0047580">
    <property type="term" value="F:4-hydroxyproline epimerase activity"/>
    <property type="evidence" value="ECO:0007669"/>
    <property type="project" value="TreeGrafter"/>
</dbReference>